<dbReference type="InterPro" id="IPR002372">
    <property type="entry name" value="PQQ_rpt_dom"/>
</dbReference>
<evidence type="ECO:0000259" key="3">
    <source>
        <dbReference type="Pfam" id="PF13360"/>
    </source>
</evidence>
<evidence type="ECO:0000259" key="4">
    <source>
        <dbReference type="Pfam" id="PF16371"/>
    </source>
</evidence>
<dbReference type="OrthoDB" id="256225at2"/>
<comment type="caution">
    <text evidence="5">The sequence shown here is derived from an EMBL/GenBank/DDBJ whole genome shotgun (WGS) entry which is preliminary data.</text>
</comment>
<dbReference type="SUPFAM" id="SSF50998">
    <property type="entry name" value="Quinoprotein alcohol dehydrogenase-like"/>
    <property type="match status" value="2"/>
</dbReference>
<dbReference type="InterPro" id="IPR029052">
    <property type="entry name" value="Metallo-depent_PP-like"/>
</dbReference>
<dbReference type="InterPro" id="IPR018391">
    <property type="entry name" value="PQQ_b-propeller_rpt"/>
</dbReference>
<dbReference type="Gene3D" id="2.60.40.10">
    <property type="entry name" value="Immunoglobulins"/>
    <property type="match status" value="1"/>
</dbReference>
<dbReference type="Proteomes" id="UP000295388">
    <property type="component" value="Unassembled WGS sequence"/>
</dbReference>
<dbReference type="PANTHER" id="PTHR34512">
    <property type="entry name" value="CELL SURFACE PROTEIN"/>
    <property type="match status" value="1"/>
</dbReference>
<dbReference type="InterPro" id="IPR032285">
    <property type="entry name" value="Metallophos_N"/>
</dbReference>
<dbReference type="InterPro" id="IPR013783">
    <property type="entry name" value="Ig-like_fold"/>
</dbReference>
<keyword evidence="6" id="KW-1185">Reference proteome</keyword>
<dbReference type="Pfam" id="PF13620">
    <property type="entry name" value="CarboxypepD_reg"/>
    <property type="match status" value="1"/>
</dbReference>
<dbReference type="Pfam" id="PF13360">
    <property type="entry name" value="PQQ_2"/>
    <property type="match status" value="2"/>
</dbReference>
<dbReference type="InterPro" id="IPR015943">
    <property type="entry name" value="WD40/YVTN_repeat-like_dom_sf"/>
</dbReference>
<evidence type="ECO:0000259" key="2">
    <source>
        <dbReference type="Pfam" id="PF00149"/>
    </source>
</evidence>
<dbReference type="GO" id="GO:0005975">
    <property type="term" value="P:carbohydrate metabolic process"/>
    <property type="evidence" value="ECO:0007669"/>
    <property type="project" value="UniProtKB-ARBA"/>
</dbReference>
<dbReference type="PANTHER" id="PTHR34512:SF30">
    <property type="entry name" value="OUTER MEMBRANE PROTEIN ASSEMBLY FACTOR BAMB"/>
    <property type="match status" value="1"/>
</dbReference>
<feature type="domain" description="Pyrrolo-quinoline quinone repeat" evidence="3">
    <location>
        <begin position="799"/>
        <end position="862"/>
    </location>
</feature>
<dbReference type="InterPro" id="IPR011047">
    <property type="entry name" value="Quinoprotein_ADH-like_sf"/>
</dbReference>
<dbReference type="InterPro" id="IPR008969">
    <property type="entry name" value="CarboxyPept-like_regulatory"/>
</dbReference>
<evidence type="ECO:0000313" key="6">
    <source>
        <dbReference type="Proteomes" id="UP000295388"/>
    </source>
</evidence>
<dbReference type="SMART" id="SM00564">
    <property type="entry name" value="PQQ"/>
    <property type="match status" value="8"/>
</dbReference>
<feature type="domain" description="Calcineurin-like phosphoesterase N-terminal" evidence="4">
    <location>
        <begin position="67"/>
        <end position="141"/>
    </location>
</feature>
<keyword evidence="1" id="KW-1133">Transmembrane helix</keyword>
<proteinExistence type="predicted"/>
<dbReference type="Gene3D" id="2.40.10.480">
    <property type="match status" value="2"/>
</dbReference>
<dbReference type="Gene3D" id="2.60.40.1120">
    <property type="entry name" value="Carboxypeptidase-like, regulatory domain"/>
    <property type="match status" value="1"/>
</dbReference>
<dbReference type="Gene3D" id="3.60.21.10">
    <property type="match status" value="1"/>
</dbReference>
<evidence type="ECO:0000256" key="1">
    <source>
        <dbReference type="SAM" id="Phobius"/>
    </source>
</evidence>
<reference evidence="5 6" key="1">
    <citation type="submission" date="2019-03" db="EMBL/GenBank/DDBJ databases">
        <title>Genomic Encyclopedia of Type Strains, Phase III (KMG-III): the genomes of soil and plant-associated and newly described type strains.</title>
        <authorList>
            <person name="Whitman W."/>
        </authorList>
    </citation>
    <scope>NUCLEOTIDE SEQUENCE [LARGE SCALE GENOMIC DNA]</scope>
    <source>
        <strain evidence="5 6">VKM Ac-2527</strain>
    </source>
</reference>
<dbReference type="Pfam" id="PF00149">
    <property type="entry name" value="Metallophos"/>
    <property type="match status" value="1"/>
</dbReference>
<dbReference type="Gene3D" id="2.130.10.10">
    <property type="entry name" value="YVTN repeat-like/Quinoprotein amine dehydrogenase"/>
    <property type="match status" value="1"/>
</dbReference>
<dbReference type="EMBL" id="SNWQ01000032">
    <property type="protein sequence ID" value="TDO33490.1"/>
    <property type="molecule type" value="Genomic_DNA"/>
</dbReference>
<sequence>MIRLTRSSRDHQPTTKYHKLLYGVTAGLAALVIGVPLTGVLADAVDAPNATISGTVFEDRDNDNRIDTGEPVLPGVSVSDGQQIVVTDAQGRYTFGTDVERRDVDLVFVTQPAGYSVGTDDSMTPKFYRNLGQLAAGDTREVDFGLRKDRDNDGGRFTFGNVADPHVNAQLAEQITEINSTRQELAFIQVSGDLTNNATDPEFEFYKAGTANSKVPVWPAVGNHEYSAGATYAVRINNYRKHVGPEWYSFDYGDRHFLVLENNGAAPFAEQLEWVKADLAQNVKEGKRLVVLAHQPMNVPFGSPSVYDEYGKVLEQYGAELMLVGHEHSNDVEPRSDFAGTAKHIQTVSSSYTIDNSPRGFRFVNMHNKTFDNPFRIYGAEKDLTVVSPAPGTSIPRDGFPGIQVNAYDSSDAPVSVRYRIDNGSWKPLYSTGEFTWYGTLPDSTQYGDHTLLVEAADKTGAIWKATSTFTLTNEKAIKPVAGANWSQHHGDPSHTGVATDSIAAGQRLAWSYRTKGTFLTGSPAIVDGVVYAGTRDEDGDGNSAVHAVSLATGRKLWSYTVPSSVHGSIAVSDGLVFVPTLRGTLFAVDAKTGQLKWRNDPGPAPEGNNQRTYGYYGVTVAEGKVLYPYQTRHGEASRGLLVALDVKTGQRIWASPMSGATMSDGTPAVSNGHVYVGNETADRVISYNLETGAVEWTGTAALGGWQDGIPSAADGRVFIGSGNGIIARDGATGATLWSYRSSWPSLVNGNATPAAAAIKGDVVYMGFPSGEVAALNAGTGAVIWKRLLPGKQYRGGSFTSPVVSGNTLFVGSNGGSFYALDAQTGQPLWQQDLGTWVSAGPVVSGNTVVVGAFDGNLYAFTPGGVAAKPWPVVSGKVTKKDSGEPVASTAVTVLQNEMSIGSTTTDAAGNYRLALEKGAGTYTIQSAQLGYATAAKEITVGDGGAAGVNLEISPVNVDASVGKRLPSGLVEAGLDDIVIENKRLALAIAKVFQDPQLTPSSPGKVVDMAITGQPDQLDWINLPYVSTTEPTGGSAWQQTQVRSTDIRIVENTGEKAVVQVTGASAENPNLKVVTTYTATADEQFVTAATTFTNATGAPLTVWAGDALDHDGAGSRSAVSGNAVVTSGGPFSHVPDANRWIGQSGTGADNQTYGLVYSAGSGDFTGYSQSIWTMSKFKLELPAGGGHTITRRIVAVSNEGAADKFAVLNQFAF</sequence>
<dbReference type="RefSeq" id="WP_133805278.1">
    <property type="nucleotide sequence ID" value="NZ_SNWQ01000032.1"/>
</dbReference>
<evidence type="ECO:0000313" key="5">
    <source>
        <dbReference type="EMBL" id="TDO33490.1"/>
    </source>
</evidence>
<dbReference type="SUPFAM" id="SSF49464">
    <property type="entry name" value="Carboxypeptidase regulatory domain-like"/>
    <property type="match status" value="1"/>
</dbReference>
<feature type="domain" description="Calcineurin-like phosphoesterase" evidence="2">
    <location>
        <begin position="159"/>
        <end position="329"/>
    </location>
</feature>
<feature type="transmembrane region" description="Helical" evidence="1">
    <location>
        <begin position="20"/>
        <end position="42"/>
    </location>
</feature>
<dbReference type="InterPro" id="IPR004843">
    <property type="entry name" value="Calcineurin-like_PHP"/>
</dbReference>
<name>A0A4R6JCI2_9ACTN</name>
<organism evidence="5 6">
    <name type="scientific">Kribbella caucasensis</name>
    <dbReference type="NCBI Taxonomy" id="2512215"/>
    <lineage>
        <taxon>Bacteria</taxon>
        <taxon>Bacillati</taxon>
        <taxon>Actinomycetota</taxon>
        <taxon>Actinomycetes</taxon>
        <taxon>Propionibacteriales</taxon>
        <taxon>Kribbellaceae</taxon>
        <taxon>Kribbella</taxon>
    </lineage>
</organism>
<feature type="domain" description="Pyrrolo-quinoline quinone repeat" evidence="3">
    <location>
        <begin position="639"/>
        <end position="790"/>
    </location>
</feature>
<gene>
    <name evidence="5" type="ORF">EV643_13225</name>
</gene>
<dbReference type="GO" id="GO:0016787">
    <property type="term" value="F:hydrolase activity"/>
    <property type="evidence" value="ECO:0007669"/>
    <property type="project" value="InterPro"/>
</dbReference>
<dbReference type="SUPFAM" id="SSF56300">
    <property type="entry name" value="Metallo-dependent phosphatases"/>
    <property type="match status" value="1"/>
</dbReference>
<dbReference type="CDD" id="cd00838">
    <property type="entry name" value="MPP_superfamily"/>
    <property type="match status" value="1"/>
</dbReference>
<protein>
    <submittedName>
        <fullName evidence="5">Outer membrane protein assembly factor BamB</fullName>
    </submittedName>
</protein>
<dbReference type="AlphaFoldDB" id="A0A4R6JCI2"/>
<keyword evidence="1" id="KW-0472">Membrane</keyword>
<dbReference type="SUPFAM" id="SSF117074">
    <property type="entry name" value="Hypothetical protein PA1324"/>
    <property type="match status" value="1"/>
</dbReference>
<keyword evidence="1" id="KW-0812">Transmembrane</keyword>
<accession>A0A4R6JCI2</accession>
<dbReference type="Pfam" id="PF16371">
    <property type="entry name" value="MetallophosN"/>
    <property type="match status" value="1"/>
</dbReference>